<reference evidence="2" key="2">
    <citation type="submission" date="2010-07" db="EMBL/GenBank/DDBJ databases">
        <authorList>
            <consortium name="The Broad Institute Genome Sequencing Platform"/>
            <consortium name="Broad Institute Genome Sequencing Center for Infectious Disease"/>
            <person name="Ma L.-J."/>
            <person name="Dead R."/>
            <person name="Young S."/>
            <person name="Zeng Q."/>
            <person name="Koehrsen M."/>
            <person name="Alvarado L."/>
            <person name="Berlin A."/>
            <person name="Chapman S.B."/>
            <person name="Chen Z."/>
            <person name="Freedman E."/>
            <person name="Gellesch M."/>
            <person name="Goldberg J."/>
            <person name="Griggs A."/>
            <person name="Gujja S."/>
            <person name="Heilman E.R."/>
            <person name="Heiman D."/>
            <person name="Hepburn T."/>
            <person name="Howarth C."/>
            <person name="Jen D."/>
            <person name="Larson L."/>
            <person name="Mehta T."/>
            <person name="Neiman D."/>
            <person name="Pearson M."/>
            <person name="Roberts A."/>
            <person name="Saif S."/>
            <person name="Shea T."/>
            <person name="Shenoy N."/>
            <person name="Sisk P."/>
            <person name="Stolte C."/>
            <person name="Sykes S."/>
            <person name="Walk T."/>
            <person name="White J."/>
            <person name="Yandava C."/>
            <person name="Haas B."/>
            <person name="Nusbaum C."/>
            <person name="Birren B."/>
        </authorList>
    </citation>
    <scope>NUCLEOTIDE SEQUENCE</scope>
    <source>
        <strain evidence="2">R3-111a-1</strain>
    </source>
</reference>
<feature type="compositionally biased region" description="Basic and acidic residues" evidence="1">
    <location>
        <begin position="17"/>
        <end position="30"/>
    </location>
</feature>
<dbReference type="RefSeq" id="XP_009218816.1">
    <property type="nucleotide sequence ID" value="XM_009220552.1"/>
</dbReference>
<dbReference type="VEuPathDB" id="FungiDB:GGTG_02775"/>
<dbReference type="Proteomes" id="UP000006039">
    <property type="component" value="Unassembled WGS sequence"/>
</dbReference>
<keyword evidence="4" id="KW-1185">Reference proteome</keyword>
<reference evidence="4" key="1">
    <citation type="submission" date="2010-07" db="EMBL/GenBank/DDBJ databases">
        <title>The genome sequence of Gaeumannomyces graminis var. tritici strain R3-111a-1.</title>
        <authorList>
            <consortium name="The Broad Institute Genome Sequencing Platform"/>
            <person name="Ma L.-J."/>
            <person name="Dead R."/>
            <person name="Young S."/>
            <person name="Zeng Q."/>
            <person name="Koehrsen M."/>
            <person name="Alvarado L."/>
            <person name="Berlin A."/>
            <person name="Chapman S.B."/>
            <person name="Chen Z."/>
            <person name="Freedman E."/>
            <person name="Gellesch M."/>
            <person name="Goldberg J."/>
            <person name="Griggs A."/>
            <person name="Gujja S."/>
            <person name="Heilman E.R."/>
            <person name="Heiman D."/>
            <person name="Hepburn T."/>
            <person name="Howarth C."/>
            <person name="Jen D."/>
            <person name="Larson L."/>
            <person name="Mehta T."/>
            <person name="Neiman D."/>
            <person name="Pearson M."/>
            <person name="Roberts A."/>
            <person name="Saif S."/>
            <person name="Shea T."/>
            <person name="Shenoy N."/>
            <person name="Sisk P."/>
            <person name="Stolte C."/>
            <person name="Sykes S."/>
            <person name="Walk T."/>
            <person name="White J."/>
            <person name="Yandava C."/>
            <person name="Haas B."/>
            <person name="Nusbaum C."/>
            <person name="Birren B."/>
        </authorList>
    </citation>
    <scope>NUCLEOTIDE SEQUENCE [LARGE SCALE GENOMIC DNA]</scope>
    <source>
        <strain evidence="4">R3-111a-1</strain>
    </source>
</reference>
<protein>
    <submittedName>
        <fullName evidence="2 3">Uncharacterized protein</fullName>
    </submittedName>
</protein>
<reference evidence="3" key="4">
    <citation type="journal article" date="2015" name="G3 (Bethesda)">
        <title>Genome sequences of three phytopathogenic species of the Magnaporthaceae family of fungi.</title>
        <authorList>
            <person name="Okagaki L.H."/>
            <person name="Nunes C.C."/>
            <person name="Sailsbery J."/>
            <person name="Clay B."/>
            <person name="Brown D."/>
            <person name="John T."/>
            <person name="Oh Y."/>
            <person name="Young N."/>
            <person name="Fitzgerald M."/>
            <person name="Haas B.J."/>
            <person name="Zeng Q."/>
            <person name="Young S."/>
            <person name="Adiconis X."/>
            <person name="Fan L."/>
            <person name="Levin J.Z."/>
            <person name="Mitchell T.K."/>
            <person name="Okubara P.A."/>
            <person name="Farman M.L."/>
            <person name="Kohn L.M."/>
            <person name="Birren B."/>
            <person name="Ma L.-J."/>
            <person name="Dean R.A."/>
        </authorList>
    </citation>
    <scope>NUCLEOTIDE SEQUENCE</scope>
    <source>
        <strain evidence="3">R3-111a-1</strain>
    </source>
</reference>
<dbReference type="GeneID" id="20343233"/>
<evidence type="ECO:0000313" key="3">
    <source>
        <dbReference type="EnsemblFungi" id="EJT77671"/>
    </source>
</evidence>
<feature type="compositionally biased region" description="Basic and acidic residues" evidence="1">
    <location>
        <begin position="109"/>
        <end position="128"/>
    </location>
</feature>
<organism evidence="2">
    <name type="scientific">Gaeumannomyces tritici (strain R3-111a-1)</name>
    <name type="common">Wheat and barley take-all root rot fungus</name>
    <name type="synonym">Gaeumannomyces graminis var. tritici</name>
    <dbReference type="NCBI Taxonomy" id="644352"/>
    <lineage>
        <taxon>Eukaryota</taxon>
        <taxon>Fungi</taxon>
        <taxon>Dikarya</taxon>
        <taxon>Ascomycota</taxon>
        <taxon>Pezizomycotina</taxon>
        <taxon>Sordariomycetes</taxon>
        <taxon>Sordariomycetidae</taxon>
        <taxon>Magnaporthales</taxon>
        <taxon>Magnaporthaceae</taxon>
        <taxon>Gaeumannomyces</taxon>
    </lineage>
</organism>
<dbReference type="EnsemblFungi" id="EJT77671">
    <property type="protein sequence ID" value="EJT77671"/>
    <property type="gene ID" value="GGTG_02775"/>
</dbReference>
<dbReference type="HOGENOM" id="CLU_1240208_0_0_1"/>
<feature type="region of interest" description="Disordered" evidence="1">
    <location>
        <begin position="109"/>
        <end position="129"/>
    </location>
</feature>
<gene>
    <name evidence="3" type="primary">20343233</name>
    <name evidence="2" type="ORF">GGTG_02775</name>
</gene>
<sequence length="223" mass="24423">MHTKPGRKQVMSGLARRGQEADANKTHIERPALANRDDKAGQVITGHGRNIYCSAAYATKWEGPVRQRREGLDRRPPGMVRIASRRHGPLRKRLTIPAEARATIPLGSRREISSGKDERASEMEDERAGPACLTAARPAETLTEALQVPRRPHFGAGFSSGKSAAALRGLGGLPDRLRLLPLAPTTAHLGRELFLGLWFATSSCRLGSGWFQDRGSEIAQEHR</sequence>
<name>J3NNB9_GAET3</name>
<reference evidence="2" key="3">
    <citation type="submission" date="2010-09" db="EMBL/GenBank/DDBJ databases">
        <title>Annotation of Gaeumannomyces graminis var. tritici R3-111a-1.</title>
        <authorList>
            <consortium name="The Broad Institute Genome Sequencing Platform"/>
            <person name="Ma L.-J."/>
            <person name="Dead R."/>
            <person name="Young S.K."/>
            <person name="Zeng Q."/>
            <person name="Gargeya S."/>
            <person name="Fitzgerald M."/>
            <person name="Haas B."/>
            <person name="Abouelleil A."/>
            <person name="Alvarado L."/>
            <person name="Arachchi H.M."/>
            <person name="Berlin A."/>
            <person name="Brown A."/>
            <person name="Chapman S.B."/>
            <person name="Chen Z."/>
            <person name="Dunbar C."/>
            <person name="Freedman E."/>
            <person name="Gearin G."/>
            <person name="Gellesch M."/>
            <person name="Goldberg J."/>
            <person name="Griggs A."/>
            <person name="Gujja S."/>
            <person name="Heiman D."/>
            <person name="Howarth C."/>
            <person name="Larson L."/>
            <person name="Lui A."/>
            <person name="MacDonald P.J.P."/>
            <person name="Mehta T."/>
            <person name="Montmayeur A."/>
            <person name="Murphy C."/>
            <person name="Neiman D."/>
            <person name="Pearson M."/>
            <person name="Priest M."/>
            <person name="Roberts A."/>
            <person name="Saif S."/>
            <person name="Shea T."/>
            <person name="Shenoy N."/>
            <person name="Sisk P."/>
            <person name="Stolte C."/>
            <person name="Sykes S."/>
            <person name="Yandava C."/>
            <person name="Wortman J."/>
            <person name="Nusbaum C."/>
            <person name="Birren B."/>
        </authorList>
    </citation>
    <scope>NUCLEOTIDE SEQUENCE</scope>
    <source>
        <strain evidence="2">R3-111a-1</strain>
    </source>
</reference>
<evidence type="ECO:0000313" key="4">
    <source>
        <dbReference type="Proteomes" id="UP000006039"/>
    </source>
</evidence>
<dbReference type="EMBL" id="GL385396">
    <property type="protein sequence ID" value="EJT77671.1"/>
    <property type="molecule type" value="Genomic_DNA"/>
</dbReference>
<proteinExistence type="predicted"/>
<evidence type="ECO:0000256" key="1">
    <source>
        <dbReference type="SAM" id="MobiDB-lite"/>
    </source>
</evidence>
<evidence type="ECO:0000313" key="2">
    <source>
        <dbReference type="EMBL" id="EJT77671.1"/>
    </source>
</evidence>
<accession>J3NNB9</accession>
<feature type="region of interest" description="Disordered" evidence="1">
    <location>
        <begin position="1"/>
        <end position="30"/>
    </location>
</feature>
<reference evidence="3" key="5">
    <citation type="submission" date="2018-04" db="UniProtKB">
        <authorList>
            <consortium name="EnsemblFungi"/>
        </authorList>
    </citation>
    <scope>IDENTIFICATION</scope>
    <source>
        <strain evidence="3">R3-111a-1</strain>
    </source>
</reference>
<dbReference type="AlphaFoldDB" id="J3NNB9"/>